<evidence type="ECO:0000313" key="1">
    <source>
        <dbReference type="EMBL" id="KAF6737434.1"/>
    </source>
</evidence>
<dbReference type="AlphaFoldDB" id="A0A834FND7"/>
<sequence>MRPKAEDTMGVGTEAAGGAMKEQVGAMMTGLAEEEEVEGGRCRAAGGMEGAGTMMQGGEGAMELVGVDRGPSRILVTMEEEAVTMTTTTRMEAGIRNGVGAAEVEGDVEEEAEEGRVVVGGAEEGLVSIKEVNLNSFFNMGGNNLTRLVSTRAETTAAEGQREPPSSHLD</sequence>
<accession>A0A834FND7</accession>
<protein>
    <submittedName>
        <fullName evidence="1">Uncharacterized protein</fullName>
    </submittedName>
</protein>
<evidence type="ECO:0000313" key="2">
    <source>
        <dbReference type="Proteomes" id="UP000646548"/>
    </source>
</evidence>
<comment type="caution">
    <text evidence="1">The sequence shown here is derived from an EMBL/GenBank/DDBJ whole genome shotgun (WGS) entry which is preliminary data.</text>
</comment>
<gene>
    <name evidence="1" type="ORF">FQA47_001023</name>
</gene>
<name>A0A834FND7_ORYME</name>
<dbReference type="Proteomes" id="UP000646548">
    <property type="component" value="Unassembled WGS sequence"/>
</dbReference>
<dbReference type="EMBL" id="WKFB01000059">
    <property type="protein sequence ID" value="KAF6737434.1"/>
    <property type="molecule type" value="Genomic_DNA"/>
</dbReference>
<proteinExistence type="predicted"/>
<organism evidence="1 2">
    <name type="scientific">Oryzias melastigma</name>
    <name type="common">Marine medaka</name>
    <dbReference type="NCBI Taxonomy" id="30732"/>
    <lineage>
        <taxon>Eukaryota</taxon>
        <taxon>Metazoa</taxon>
        <taxon>Chordata</taxon>
        <taxon>Craniata</taxon>
        <taxon>Vertebrata</taxon>
        <taxon>Euteleostomi</taxon>
        <taxon>Actinopterygii</taxon>
        <taxon>Neopterygii</taxon>
        <taxon>Teleostei</taxon>
        <taxon>Neoteleostei</taxon>
        <taxon>Acanthomorphata</taxon>
        <taxon>Ovalentaria</taxon>
        <taxon>Atherinomorphae</taxon>
        <taxon>Beloniformes</taxon>
        <taxon>Adrianichthyidae</taxon>
        <taxon>Oryziinae</taxon>
        <taxon>Oryzias</taxon>
    </lineage>
</organism>
<reference evidence="1" key="1">
    <citation type="journal article" name="BMC Genomics">
        <title>Long-read sequencing and de novo genome assembly of marine medaka (Oryzias melastigma).</title>
        <authorList>
            <person name="Liang P."/>
            <person name="Saqib H.S.A."/>
            <person name="Ni X."/>
            <person name="Shen Y."/>
        </authorList>
    </citation>
    <scope>NUCLEOTIDE SEQUENCE</scope>
    <source>
        <strain evidence="1">Bigg-433</strain>
    </source>
</reference>